<dbReference type="Proteomes" id="UP000828390">
    <property type="component" value="Unassembled WGS sequence"/>
</dbReference>
<evidence type="ECO:0000313" key="6">
    <source>
        <dbReference type="Proteomes" id="UP000828390"/>
    </source>
</evidence>
<evidence type="ECO:0000313" key="5">
    <source>
        <dbReference type="EMBL" id="KAH3697340.1"/>
    </source>
</evidence>
<dbReference type="PANTHER" id="PTHR31952:SF1">
    <property type="entry name" value="CB1 CANNABINOID RECEPTOR-INTERACTING PROTEIN 1"/>
    <property type="match status" value="1"/>
</dbReference>
<evidence type="ECO:0000256" key="3">
    <source>
        <dbReference type="ARBA" id="ARBA00015651"/>
    </source>
</evidence>
<dbReference type="AlphaFoldDB" id="A0A9D3YBP1"/>
<dbReference type="Pfam" id="PF15043">
    <property type="entry name" value="CNRIP1"/>
    <property type="match status" value="1"/>
</dbReference>
<comment type="function">
    <text evidence="1">Suppresses cannabinoid receptor CNR1-mediated tonic inhibition of voltage-gated calcium channels.</text>
</comment>
<comment type="similarity">
    <text evidence="2">Belongs to the CNRIP family.</text>
</comment>
<dbReference type="GO" id="GO:0031718">
    <property type="term" value="F:type 1 cannabinoid receptor binding"/>
    <property type="evidence" value="ECO:0007669"/>
    <property type="project" value="TreeGrafter"/>
</dbReference>
<evidence type="ECO:0000256" key="4">
    <source>
        <dbReference type="ARBA" id="ARBA00026030"/>
    </source>
</evidence>
<sequence length="163" mass="18577">MISNLKVTLRICKVDCATPIHMKPDGKRFEQACTVKFNKDTEHVMLFNFRPATCICKLMVNGELHKLELVKGKANDEDSNGRTYKTLFTTKGFEITKAGKRQEILIVIELENGVYMKVTLQCKVYAPGDKSHAQWGDKLSMIDMDCSLDPAHNYVTILKEKYL</sequence>
<name>A0A9D3YBP1_DREPO</name>
<evidence type="ECO:0000256" key="1">
    <source>
        <dbReference type="ARBA" id="ARBA00003884"/>
    </source>
</evidence>
<comment type="caution">
    <text evidence="5">The sequence shown here is derived from an EMBL/GenBank/DDBJ whole genome shotgun (WGS) entry which is preliminary data.</text>
</comment>
<comment type="subunit">
    <text evidence="4">Interacts with the cannabinoid receptor CNR1 (via C-terminus). Does not interact with cannabinoid receptor CNR2.</text>
</comment>
<reference evidence="5" key="1">
    <citation type="journal article" date="2019" name="bioRxiv">
        <title>The Genome of the Zebra Mussel, Dreissena polymorpha: A Resource for Invasive Species Research.</title>
        <authorList>
            <person name="McCartney M.A."/>
            <person name="Auch B."/>
            <person name="Kono T."/>
            <person name="Mallez S."/>
            <person name="Zhang Y."/>
            <person name="Obille A."/>
            <person name="Becker A."/>
            <person name="Abrahante J.E."/>
            <person name="Garbe J."/>
            <person name="Badalamenti J.P."/>
            <person name="Herman A."/>
            <person name="Mangelson H."/>
            <person name="Liachko I."/>
            <person name="Sullivan S."/>
            <person name="Sone E.D."/>
            <person name="Koren S."/>
            <person name="Silverstein K.A.T."/>
            <person name="Beckman K.B."/>
            <person name="Gohl D.M."/>
        </authorList>
    </citation>
    <scope>NUCLEOTIDE SEQUENCE</scope>
    <source>
        <strain evidence="5">Duluth1</strain>
        <tissue evidence="5">Whole animal</tissue>
    </source>
</reference>
<dbReference type="OrthoDB" id="5920443at2759"/>
<dbReference type="EMBL" id="JAIWYP010000016">
    <property type="protein sequence ID" value="KAH3697340.1"/>
    <property type="molecule type" value="Genomic_DNA"/>
</dbReference>
<keyword evidence="6" id="KW-1185">Reference proteome</keyword>
<dbReference type="InterPro" id="IPR029204">
    <property type="entry name" value="CNRIP1"/>
</dbReference>
<protein>
    <recommendedName>
        <fullName evidence="3">CB1 cannabinoid receptor-interacting protein 1</fullName>
    </recommendedName>
</protein>
<accession>A0A9D3YBP1</accession>
<evidence type="ECO:0000256" key="2">
    <source>
        <dbReference type="ARBA" id="ARBA00007288"/>
    </source>
</evidence>
<dbReference type="GO" id="GO:0005886">
    <property type="term" value="C:plasma membrane"/>
    <property type="evidence" value="ECO:0007669"/>
    <property type="project" value="TreeGrafter"/>
</dbReference>
<proteinExistence type="inferred from homology"/>
<reference evidence="5" key="2">
    <citation type="submission" date="2020-11" db="EMBL/GenBank/DDBJ databases">
        <authorList>
            <person name="McCartney M.A."/>
            <person name="Auch B."/>
            <person name="Kono T."/>
            <person name="Mallez S."/>
            <person name="Becker A."/>
            <person name="Gohl D.M."/>
            <person name="Silverstein K.A.T."/>
            <person name="Koren S."/>
            <person name="Bechman K.B."/>
            <person name="Herman A."/>
            <person name="Abrahante J.E."/>
            <person name="Garbe J."/>
        </authorList>
    </citation>
    <scope>NUCLEOTIDE SEQUENCE</scope>
    <source>
        <strain evidence="5">Duluth1</strain>
        <tissue evidence="5">Whole animal</tissue>
    </source>
</reference>
<organism evidence="5 6">
    <name type="scientific">Dreissena polymorpha</name>
    <name type="common">Zebra mussel</name>
    <name type="synonym">Mytilus polymorpha</name>
    <dbReference type="NCBI Taxonomy" id="45954"/>
    <lineage>
        <taxon>Eukaryota</taxon>
        <taxon>Metazoa</taxon>
        <taxon>Spiralia</taxon>
        <taxon>Lophotrochozoa</taxon>
        <taxon>Mollusca</taxon>
        <taxon>Bivalvia</taxon>
        <taxon>Autobranchia</taxon>
        <taxon>Heteroconchia</taxon>
        <taxon>Euheterodonta</taxon>
        <taxon>Imparidentia</taxon>
        <taxon>Neoheterodontei</taxon>
        <taxon>Myida</taxon>
        <taxon>Dreissenoidea</taxon>
        <taxon>Dreissenidae</taxon>
        <taxon>Dreissena</taxon>
    </lineage>
</organism>
<dbReference type="PANTHER" id="PTHR31952">
    <property type="entry name" value="CB1 CANNABINOID RECEPTOR-INTERACTING PROTEIN 1"/>
    <property type="match status" value="1"/>
</dbReference>
<gene>
    <name evidence="5" type="ORF">DPMN_084839</name>
</gene>